<reference evidence="1 2" key="1">
    <citation type="submission" date="2020-02" db="EMBL/GenBank/DDBJ databases">
        <authorList>
            <person name="Ferguson B K."/>
        </authorList>
    </citation>
    <scope>NUCLEOTIDE SEQUENCE [LARGE SCALE GENOMIC DNA]</scope>
</reference>
<dbReference type="EMBL" id="CADCXU010020968">
    <property type="protein sequence ID" value="CAB0008809.1"/>
    <property type="molecule type" value="Genomic_DNA"/>
</dbReference>
<sequence length="54" mass="6088">MVLACSRLARMPLEMVSKTRVTSSSLHSLSTSYLISLYYKLCSVYVGSQKRTLQ</sequence>
<gene>
    <name evidence="1" type="ORF">NTEN_LOCUS14023</name>
</gene>
<evidence type="ECO:0000313" key="2">
    <source>
        <dbReference type="Proteomes" id="UP000479000"/>
    </source>
</evidence>
<evidence type="ECO:0000313" key="1">
    <source>
        <dbReference type="EMBL" id="CAB0008809.1"/>
    </source>
</evidence>
<dbReference type="Proteomes" id="UP000479000">
    <property type="component" value="Unassembled WGS sequence"/>
</dbReference>
<dbReference type="AlphaFoldDB" id="A0A6H5GXF6"/>
<name>A0A6H5GXF6_9HEMI</name>
<accession>A0A6H5GXF6</accession>
<keyword evidence="2" id="KW-1185">Reference proteome</keyword>
<organism evidence="1 2">
    <name type="scientific">Nesidiocoris tenuis</name>
    <dbReference type="NCBI Taxonomy" id="355587"/>
    <lineage>
        <taxon>Eukaryota</taxon>
        <taxon>Metazoa</taxon>
        <taxon>Ecdysozoa</taxon>
        <taxon>Arthropoda</taxon>
        <taxon>Hexapoda</taxon>
        <taxon>Insecta</taxon>
        <taxon>Pterygota</taxon>
        <taxon>Neoptera</taxon>
        <taxon>Paraneoptera</taxon>
        <taxon>Hemiptera</taxon>
        <taxon>Heteroptera</taxon>
        <taxon>Panheteroptera</taxon>
        <taxon>Cimicomorpha</taxon>
        <taxon>Miridae</taxon>
        <taxon>Dicyphina</taxon>
        <taxon>Nesidiocoris</taxon>
    </lineage>
</organism>
<proteinExistence type="predicted"/>
<feature type="non-terminal residue" evidence="1">
    <location>
        <position position="54"/>
    </location>
</feature>
<protein>
    <submittedName>
        <fullName evidence="1">Uncharacterized protein</fullName>
    </submittedName>
</protein>